<dbReference type="InterPro" id="IPR029278">
    <property type="entry name" value="Imm26"/>
</dbReference>
<dbReference type="OrthoDB" id="3523981at2"/>
<reference evidence="2" key="1">
    <citation type="submission" date="2017-06" db="EMBL/GenBank/DDBJ databases">
        <authorList>
            <person name="LiPuma J."/>
            <person name="Spilker T."/>
        </authorList>
    </citation>
    <scope>NUCLEOTIDE SEQUENCE [LARGE SCALE GENOMIC DNA]</scope>
    <source>
        <strain evidence="2">AU17325</strain>
    </source>
</reference>
<reference evidence="1 2" key="2">
    <citation type="submission" date="2017-08" db="EMBL/GenBank/DDBJ databases">
        <title>WGS of novel Burkholderia cepaca complex species.</title>
        <authorList>
            <person name="Lipuma J."/>
            <person name="Spilker T."/>
        </authorList>
    </citation>
    <scope>NUCLEOTIDE SEQUENCE [LARGE SCALE GENOMIC DNA]</scope>
    <source>
        <strain evidence="1 2">AU17325</strain>
    </source>
</reference>
<comment type="caution">
    <text evidence="1">The sequence shown here is derived from an EMBL/GenBank/DDBJ whole genome shotgun (WGS) entry which is preliminary data.</text>
</comment>
<dbReference type="RefSeq" id="WP_089452062.1">
    <property type="nucleotide sequence ID" value="NZ_NKFA01000008.1"/>
</dbReference>
<dbReference type="Pfam" id="PF15428">
    <property type="entry name" value="Imm26"/>
    <property type="match status" value="1"/>
</dbReference>
<evidence type="ECO:0000313" key="2">
    <source>
        <dbReference type="Proteomes" id="UP000214600"/>
    </source>
</evidence>
<dbReference type="AlphaFoldDB" id="A0A228IHV4"/>
<evidence type="ECO:0000313" key="1">
    <source>
        <dbReference type="EMBL" id="OXI42003.1"/>
    </source>
</evidence>
<sequence length="145" mass="16343">MSVVYKEGDVFVIALSDGRFAVCQIVFSSRGKFKKAFAFCVLSIQEGRDFDLDGTDDFPPMTFLKFKREVRIIFTGIQLIAKGEWPIIGHSDLSDDKLAMKIFNYAGGLFNGDEEIGRIPVSDCSKYTTMEVCGFDLVQKILMER</sequence>
<organism evidence="1 2">
    <name type="scientific">Burkholderia aenigmatica</name>
    <dbReference type="NCBI Taxonomy" id="2015348"/>
    <lineage>
        <taxon>Bacteria</taxon>
        <taxon>Pseudomonadati</taxon>
        <taxon>Pseudomonadota</taxon>
        <taxon>Betaproteobacteria</taxon>
        <taxon>Burkholderiales</taxon>
        <taxon>Burkholderiaceae</taxon>
        <taxon>Burkholderia</taxon>
        <taxon>Burkholderia cepacia complex</taxon>
    </lineage>
</organism>
<proteinExistence type="predicted"/>
<dbReference type="Proteomes" id="UP000214600">
    <property type="component" value="Unassembled WGS sequence"/>
</dbReference>
<name>A0A228IHV4_9BURK</name>
<protein>
    <submittedName>
        <fullName evidence="1">Uncharacterized protein</fullName>
    </submittedName>
</protein>
<accession>A0A228IHV4</accession>
<dbReference type="EMBL" id="NKFA01000008">
    <property type="protein sequence ID" value="OXI42003.1"/>
    <property type="molecule type" value="Genomic_DNA"/>
</dbReference>
<gene>
    <name evidence="1" type="ORF">CFB84_22375</name>
</gene>